<feature type="domain" description="Arginyl tRNA synthetase N-terminal" evidence="1">
    <location>
        <begin position="4"/>
        <end position="92"/>
    </location>
</feature>
<dbReference type="AlphaFoldDB" id="A0A0L0KBY3"/>
<dbReference type="Pfam" id="PF03485">
    <property type="entry name" value="Arg_tRNA_synt_N"/>
    <property type="match status" value="1"/>
</dbReference>
<accession>A0A0L0KBY3</accession>
<protein>
    <submittedName>
        <fullName evidence="2">Arginyl-tRNA synthetase</fullName>
    </submittedName>
</protein>
<dbReference type="GO" id="GO:0004814">
    <property type="term" value="F:arginine-tRNA ligase activity"/>
    <property type="evidence" value="ECO:0007669"/>
    <property type="project" value="InterPro"/>
</dbReference>
<dbReference type="InterPro" id="IPR036695">
    <property type="entry name" value="Arg-tRNA-synth_N_sf"/>
</dbReference>
<organism evidence="2 3">
    <name type="scientific">Streptomyces acidiscabies</name>
    <dbReference type="NCBI Taxonomy" id="42234"/>
    <lineage>
        <taxon>Bacteria</taxon>
        <taxon>Bacillati</taxon>
        <taxon>Actinomycetota</taxon>
        <taxon>Actinomycetes</taxon>
        <taxon>Kitasatosporales</taxon>
        <taxon>Streptomycetaceae</taxon>
        <taxon>Streptomyces</taxon>
    </lineage>
</organism>
<keyword evidence="2" id="KW-0030">Aminoacyl-tRNA synthetase</keyword>
<evidence type="ECO:0000313" key="2">
    <source>
        <dbReference type="EMBL" id="KND35343.1"/>
    </source>
</evidence>
<dbReference type="EMBL" id="JPPY01000094">
    <property type="protein sequence ID" value="KND35343.1"/>
    <property type="molecule type" value="Genomic_DNA"/>
</dbReference>
<dbReference type="GO" id="GO:0005524">
    <property type="term" value="F:ATP binding"/>
    <property type="evidence" value="ECO:0007669"/>
    <property type="project" value="InterPro"/>
</dbReference>
<dbReference type="SUPFAM" id="SSF55190">
    <property type="entry name" value="Arginyl-tRNA synthetase (ArgRS), N-terminal 'additional' domain"/>
    <property type="match status" value="1"/>
</dbReference>
<dbReference type="Gene3D" id="3.30.1360.70">
    <property type="entry name" value="Arginyl tRNA synthetase N-terminal domain"/>
    <property type="match status" value="1"/>
</dbReference>
<evidence type="ECO:0000259" key="1">
    <source>
        <dbReference type="SMART" id="SM01016"/>
    </source>
</evidence>
<reference evidence="3" key="1">
    <citation type="submission" date="2014-07" db="EMBL/GenBank/DDBJ databases">
        <title>Genome sequencing of plant-pathogenic Streptomyces species.</title>
        <authorList>
            <person name="Harrison J."/>
            <person name="Sapp M."/>
            <person name="Thwaites R."/>
            <person name="Studholme D.J."/>
        </authorList>
    </citation>
    <scope>NUCLEOTIDE SEQUENCE [LARGE SCALE GENOMIC DNA]</scope>
    <source>
        <strain evidence="3">NCPPB 4445</strain>
    </source>
</reference>
<comment type="caution">
    <text evidence="2">The sequence shown here is derived from an EMBL/GenBank/DDBJ whole genome shotgun (WGS) entry which is preliminary data.</text>
</comment>
<feature type="non-terminal residue" evidence="2">
    <location>
        <position position="268"/>
    </location>
</feature>
<dbReference type="InterPro" id="IPR005148">
    <property type="entry name" value="Arg-tRNA-synth_N"/>
</dbReference>
<gene>
    <name evidence="2" type="ORF">IQ63_14845</name>
</gene>
<name>A0A0L0KBY3_9ACTN</name>
<dbReference type="SMART" id="SM01016">
    <property type="entry name" value="Arg_tRNA_synt_N"/>
    <property type="match status" value="1"/>
</dbReference>
<dbReference type="Proteomes" id="UP000037151">
    <property type="component" value="Unassembled WGS sequence"/>
</dbReference>
<dbReference type="GO" id="GO:0006420">
    <property type="term" value="P:arginyl-tRNA aminoacylation"/>
    <property type="evidence" value="ECO:0007669"/>
    <property type="project" value="InterPro"/>
</dbReference>
<dbReference type="GO" id="GO:0005737">
    <property type="term" value="C:cytoplasm"/>
    <property type="evidence" value="ECO:0007669"/>
    <property type="project" value="InterPro"/>
</dbReference>
<sequence length="268" mass="28870">MTPLELSHTVLRAVRRAVDAGELWVEIPVRAPVTPPGPGGCGDYATPIALKLARPAGHPPLKVAEILRPHLAHEAGIRDVVITPPGFLNITLQETSLIQEILAKGPRYGHPDTPTAPLTHLHAPNEPRALVVMDTLARVLRSQGTPVHTSCDTRPTPELTSTLGIEIDTYGTPPAANALTIRPVPAPLPDTPPFFPLGRDATRWALLHPAPHDHPHLTGAHLTQRETNPLFRVRYGYARTRALTRNAAALGFTSMAPTLAPEPGVRAR</sequence>
<proteinExistence type="predicted"/>
<keyword evidence="2" id="KW-0436">Ligase</keyword>
<evidence type="ECO:0000313" key="3">
    <source>
        <dbReference type="Proteomes" id="UP000037151"/>
    </source>
</evidence>